<sequence>MVYHVYVDISKTTGRHKKTTYYDHQNCAITLIKEDDPKRVTTYNQLTGYKLYTHRLPPDTWYGIYYDLGVINHKNAKQEGLGDHKEYWNSKHVSVYYWKNDEDNLIPLLIGINLNGRNETHFRKKSLNNEWWEKYNESPYSHDFSFTKIFDGTFKKIVILNIGAEFGTSYCSHPSKEDFKKPYISSPSHANCEYITISVSLKNKTPCQGYTAFIHKSLGGSMHILSTWHRNKFLPFKDSLFKSEYDSMTVYYAEGDDNMKHPLLVELKHTSGRYEFYEPNGNSWKQKFKTSTHNYYQLERIVLGILDKYACKVYDAIPIDISKRERTNYRCKEVCSSNHRINVWNNTKASGGIEGYEVYTHTLPNGISSTISRFMNGNKNITIHGISFPIQSITHVAVYFPKCAKNDTPILIHITHGSNDSKWYKRNSKENPNEWVEVGNVLENIRPDDINKVLIVSVLEGILKGLEIEGCEKRVTTGKPNIPSTGGVLKNIFNNRCSMDVGDCSQGEYYVDNYFKITKPDKKEKPDYLDIGITGKPAGTETSSGNGSINGHNNIEITSGGSVVDTDTVTYVGNLRHLGAGTMDIVENTKSNNQISLTMTNSNGGNVFLPNKENYTPDDRSHGKEKDSKDNSTNTGAVGSISGVTTSLTGDAGDTQSTFTNAHGERALVITKAGKEEMFALLSPLDGDAVGNGVSDRTVDGIKASEGTVAPPPPSVTIDISERSVIGWNSTYYDYTYGYRNIEVTPNSRSPQGFTGYAHTIPNKTSEYFTLKQVNYKGYSTGIIKGSSIPNVTSVSVYYWSFLEGPTRRPIPAEKRNRPLLIKIITKGSKGNLEEAYYENISTMSSENEWAEIQGEKLNKLRESDGLEKKLKLLNCRLNSAVIIDLSMKPTITSTENYDACDDIDKRTLGTNHGHSKIKVYKDSPIRTYSVYKHVLNQGGKFHILSFKNGETPLTGIGDPPIIDVDEVRVYFCSKDRDNKPLLIYYHKPGGSPEHNWYKSEKTTSDSDEWKWVVYLPSSKTDDYEKILTELNTLTSTCAPPKVTIDISNKGDGITYQSPESTPSPQNVKVVKTPGGILDDPPPNYERYDHTVTIRPRSYFTVSGFIYETGKKITGILNGLTPMENVTSVSVYYWGPLKDKGNPLLIKIMKSNGIEESEWYENSSKDGQNRDWKRVDNSQEETLKDSSTLQKKLNLLNCRLSRVTVIDIGQRPTDGMSSDATYCHEGSDYESLDNDGHKPKLLKVTDVSKEEQYGGEKLGDFAIYKHTLRSGGRTFHISSFLNNKTKNSVKLDGLPPPFIDVPEVIVYYCSSTEDGKPLVMNFKYKKTPGTGADIDAWYKKPLGTDDGPWVPLEPNEKPKNDNSDIDKKYTPLWVLLDSYDTKCKTSLWKIVISTGGGTLGTGGAVGGAGYWAYSKYFIDALVRLI</sequence>
<accession>L0AZT2</accession>
<feature type="region of interest" description="Disordered" evidence="1">
    <location>
        <begin position="601"/>
        <end position="659"/>
    </location>
</feature>
<name>L0AZT2_THEEQ</name>
<evidence type="ECO:0000313" key="3">
    <source>
        <dbReference type="Proteomes" id="UP000031512"/>
    </source>
</evidence>
<dbReference type="Proteomes" id="UP000031512">
    <property type="component" value="Chromosome 1"/>
</dbReference>
<protein>
    <submittedName>
        <fullName evidence="2">Uncharacterized protein</fullName>
    </submittedName>
</protein>
<feature type="region of interest" description="Disordered" evidence="1">
    <location>
        <begin position="1057"/>
        <end position="1084"/>
    </location>
</feature>
<dbReference type="RefSeq" id="XP_004830045.1">
    <property type="nucleotide sequence ID" value="XM_004829988.1"/>
</dbReference>
<reference evidence="2 3" key="1">
    <citation type="journal article" date="2012" name="BMC Genomics">
        <title>Comparative genomic analysis and phylogenetic position of Theileria equi.</title>
        <authorList>
            <person name="Kappmeyer L.S."/>
            <person name="Thiagarajan M."/>
            <person name="Herndon D.R."/>
            <person name="Ramsay J.D."/>
            <person name="Caler E."/>
            <person name="Djikeng A."/>
            <person name="Gillespie J.J."/>
            <person name="Lau A.O."/>
            <person name="Roalson E.H."/>
            <person name="Silva J.C."/>
            <person name="Silva M.G."/>
            <person name="Suarez C.E."/>
            <person name="Ueti M.W."/>
            <person name="Nene V.M."/>
            <person name="Mealey R.H."/>
            <person name="Knowles D.P."/>
            <person name="Brayton K.A."/>
        </authorList>
    </citation>
    <scope>NUCLEOTIDE SEQUENCE [LARGE SCALE GENOMIC DNA]</scope>
    <source>
        <strain evidence="2 3">WA</strain>
    </source>
</reference>
<dbReference type="GeneID" id="15803435"/>
<keyword evidence="3" id="KW-1185">Reference proteome</keyword>
<proteinExistence type="predicted"/>
<dbReference type="EMBL" id="CP001669">
    <property type="protein sequence ID" value="AFZ80379.1"/>
    <property type="molecule type" value="Genomic_DNA"/>
</dbReference>
<dbReference type="OrthoDB" id="361062at2759"/>
<feature type="compositionally biased region" description="Polar residues" evidence="1">
    <location>
        <begin position="631"/>
        <end position="659"/>
    </location>
</feature>
<organism evidence="2 3">
    <name type="scientific">Theileria equi strain WA</name>
    <dbReference type="NCBI Taxonomy" id="1537102"/>
    <lineage>
        <taxon>Eukaryota</taxon>
        <taxon>Sar</taxon>
        <taxon>Alveolata</taxon>
        <taxon>Apicomplexa</taxon>
        <taxon>Aconoidasida</taxon>
        <taxon>Piroplasmida</taxon>
        <taxon>Theileriidae</taxon>
        <taxon>Theileria</taxon>
    </lineage>
</organism>
<feature type="compositionally biased region" description="Basic and acidic residues" evidence="1">
    <location>
        <begin position="615"/>
        <end position="630"/>
    </location>
</feature>
<evidence type="ECO:0000313" key="2">
    <source>
        <dbReference type="EMBL" id="AFZ80379.1"/>
    </source>
</evidence>
<gene>
    <name evidence="2" type="ORF">BEWA_032320</name>
</gene>
<dbReference type="KEGG" id="beq:BEWA_032320"/>
<feature type="compositionally biased region" description="Polar residues" evidence="1">
    <location>
        <begin position="1057"/>
        <end position="1067"/>
    </location>
</feature>
<dbReference type="VEuPathDB" id="PiroplasmaDB:BEWA_032320"/>
<evidence type="ECO:0000256" key="1">
    <source>
        <dbReference type="SAM" id="MobiDB-lite"/>
    </source>
</evidence>